<accession>A0ABP8LFE7</accession>
<protein>
    <recommendedName>
        <fullName evidence="3">Sulfite dehydrogenase (Cytochrome) subunit SorB</fullName>
    </recommendedName>
</protein>
<name>A0ABP8LFE7_9BACT</name>
<dbReference type="EMBL" id="BAABHC010000004">
    <property type="protein sequence ID" value="GAA4427901.1"/>
    <property type="molecule type" value="Genomic_DNA"/>
</dbReference>
<comment type="caution">
    <text evidence="1">The sequence shown here is derived from an EMBL/GenBank/DDBJ whole genome shotgun (WGS) entry which is preliminary data.</text>
</comment>
<keyword evidence="2" id="KW-1185">Reference proteome</keyword>
<proteinExistence type="predicted"/>
<dbReference type="InterPro" id="IPR036909">
    <property type="entry name" value="Cyt_c-like_dom_sf"/>
</dbReference>
<organism evidence="1 2">
    <name type="scientific">Pontibacter saemangeumensis</name>
    <dbReference type="NCBI Taxonomy" id="1084525"/>
    <lineage>
        <taxon>Bacteria</taxon>
        <taxon>Pseudomonadati</taxon>
        <taxon>Bacteroidota</taxon>
        <taxon>Cytophagia</taxon>
        <taxon>Cytophagales</taxon>
        <taxon>Hymenobacteraceae</taxon>
        <taxon>Pontibacter</taxon>
    </lineage>
</organism>
<evidence type="ECO:0000313" key="2">
    <source>
        <dbReference type="Proteomes" id="UP001500552"/>
    </source>
</evidence>
<gene>
    <name evidence="1" type="ORF">GCM10023188_11540</name>
</gene>
<sequence length="110" mass="12336">MNGNPVTGSSVADSQVINGVHVPTGLIADEGYLLIQNNCSSCHSLDLVKDKRASREGWLSTIRWMQQTQGLWDLGSNEKPILDYLAKNYAPEDMGRRKQLTGIEWYILKE</sequence>
<dbReference type="Proteomes" id="UP001500552">
    <property type="component" value="Unassembled WGS sequence"/>
</dbReference>
<dbReference type="RefSeq" id="WP_345157470.1">
    <property type="nucleotide sequence ID" value="NZ_BAABHC010000004.1"/>
</dbReference>
<dbReference type="Gene3D" id="1.10.760.10">
    <property type="entry name" value="Cytochrome c-like domain"/>
    <property type="match status" value="1"/>
</dbReference>
<evidence type="ECO:0000313" key="1">
    <source>
        <dbReference type="EMBL" id="GAA4427901.1"/>
    </source>
</evidence>
<evidence type="ECO:0008006" key="3">
    <source>
        <dbReference type="Google" id="ProtNLM"/>
    </source>
</evidence>
<dbReference type="SUPFAM" id="SSF46626">
    <property type="entry name" value="Cytochrome c"/>
    <property type="match status" value="1"/>
</dbReference>
<reference evidence="2" key="1">
    <citation type="journal article" date="2019" name="Int. J. Syst. Evol. Microbiol.">
        <title>The Global Catalogue of Microorganisms (GCM) 10K type strain sequencing project: providing services to taxonomists for standard genome sequencing and annotation.</title>
        <authorList>
            <consortium name="The Broad Institute Genomics Platform"/>
            <consortium name="The Broad Institute Genome Sequencing Center for Infectious Disease"/>
            <person name="Wu L."/>
            <person name="Ma J."/>
        </authorList>
    </citation>
    <scope>NUCLEOTIDE SEQUENCE [LARGE SCALE GENOMIC DNA]</scope>
    <source>
        <strain evidence="2">JCM 17926</strain>
    </source>
</reference>